<name>A0A0P0RQL1_9BURK</name>
<proteinExistence type="predicted"/>
<dbReference type="KEGG" id="bcai:K788_0001850"/>
<accession>A0A0P0RQL1</accession>
<dbReference type="AlphaFoldDB" id="A0A0P0RQL1"/>
<gene>
    <name evidence="1" type="ORF">K788_0001850</name>
</gene>
<evidence type="ECO:0000313" key="2">
    <source>
        <dbReference type="Proteomes" id="UP000019146"/>
    </source>
</evidence>
<geneLocation type="plasmid" evidence="2"/>
<organism evidence="1 2">
    <name type="scientific">Paraburkholderia caribensis MBA4</name>
    <dbReference type="NCBI Taxonomy" id="1323664"/>
    <lineage>
        <taxon>Bacteria</taxon>
        <taxon>Pseudomonadati</taxon>
        <taxon>Pseudomonadota</taxon>
        <taxon>Betaproteobacteria</taxon>
        <taxon>Burkholderiales</taxon>
        <taxon>Burkholderiaceae</taxon>
        <taxon>Paraburkholderia</taxon>
    </lineage>
</organism>
<reference evidence="1 2" key="1">
    <citation type="journal article" date="2014" name="Genome Announc.">
        <title>Draft Genome Sequence of the Haloacid-Degrading Burkholderia caribensis Strain MBA4.</title>
        <authorList>
            <person name="Pan Y."/>
            <person name="Kong K.F."/>
            <person name="Tsang J.S."/>
        </authorList>
    </citation>
    <scope>NUCLEOTIDE SEQUENCE [LARGE SCALE GENOMIC DNA]</scope>
    <source>
        <strain evidence="1 2">MBA4</strain>
        <plasmid evidence="2">Plasmid</plasmid>
    </source>
</reference>
<keyword evidence="1" id="KW-0614">Plasmid</keyword>
<dbReference type="EMBL" id="CP012748">
    <property type="protein sequence ID" value="ALL71340.1"/>
    <property type="molecule type" value="Genomic_DNA"/>
</dbReference>
<evidence type="ECO:0000313" key="1">
    <source>
        <dbReference type="EMBL" id="ALL71340.1"/>
    </source>
</evidence>
<dbReference type="Proteomes" id="UP000019146">
    <property type="component" value="Plasmid unnamed"/>
</dbReference>
<sequence length="42" mass="4849">MIDLNTSMPAESWPCTLASRRVCEARRQLRRRVKLPDAHAVI</sequence>
<protein>
    <submittedName>
        <fullName evidence="1">Uncharacterized protein</fullName>
    </submittedName>
</protein>